<dbReference type="RefSeq" id="WP_117359870.1">
    <property type="nucleotide sequence ID" value="NZ_QURH01000728.1"/>
</dbReference>
<sequence length="171" mass="19035">MPRPLTGEPLALDLVATAWVDQGRRFDEFDEPGGLEGWLAEHALPVPAGGPEAVRAHLLTARHAVRAALEGDERPLNAVLAHGSRRPLLRDGEPAAEVVTEDPAWTPAWIAAADLVRLFGERRERVRKCADPDCVLWFYDLTKNGSRRWCSMEICGNRAKTARFQQAHRRA</sequence>
<evidence type="ECO:0000259" key="1">
    <source>
        <dbReference type="Pfam" id="PF11706"/>
    </source>
</evidence>
<name>A0A372JF95_9ACTN</name>
<dbReference type="AlphaFoldDB" id="A0A372JF95"/>
<dbReference type="Pfam" id="PF07336">
    <property type="entry name" value="ABATE"/>
    <property type="match status" value="1"/>
</dbReference>
<dbReference type="OrthoDB" id="3211108at2"/>
<evidence type="ECO:0000313" key="3">
    <source>
        <dbReference type="Proteomes" id="UP000261811"/>
    </source>
</evidence>
<dbReference type="InterPro" id="IPR021005">
    <property type="entry name" value="Znf_CGNR"/>
</dbReference>
<organism evidence="2 3">
    <name type="scientific">Actinomadura logoneensis</name>
    <dbReference type="NCBI Taxonomy" id="2293572"/>
    <lineage>
        <taxon>Bacteria</taxon>
        <taxon>Bacillati</taxon>
        <taxon>Actinomycetota</taxon>
        <taxon>Actinomycetes</taxon>
        <taxon>Streptosporangiales</taxon>
        <taxon>Thermomonosporaceae</taxon>
        <taxon>Actinomadura</taxon>
    </lineage>
</organism>
<dbReference type="Pfam" id="PF11706">
    <property type="entry name" value="zf-CGNR"/>
    <property type="match status" value="1"/>
</dbReference>
<protein>
    <submittedName>
        <fullName evidence="2">Zf-CGNR multi-domain protein</fullName>
    </submittedName>
</protein>
<comment type="caution">
    <text evidence="2">The sequence shown here is derived from an EMBL/GenBank/DDBJ whole genome shotgun (WGS) entry which is preliminary data.</text>
</comment>
<dbReference type="InterPro" id="IPR023286">
    <property type="entry name" value="ABATE_dom_sf"/>
</dbReference>
<accession>A0A372JF95</accession>
<reference evidence="2 3" key="1">
    <citation type="submission" date="2018-08" db="EMBL/GenBank/DDBJ databases">
        <title>Actinomadura jelena sp. nov., a novel Actinomycete isolated from soil in Chad.</title>
        <authorList>
            <person name="Shi L."/>
        </authorList>
    </citation>
    <scope>NUCLEOTIDE SEQUENCE [LARGE SCALE GENOMIC DNA]</scope>
    <source>
        <strain evidence="2 3">NEAU-G17</strain>
    </source>
</reference>
<dbReference type="PANTHER" id="PTHR35525:SF3">
    <property type="entry name" value="BLL6575 PROTEIN"/>
    <property type="match status" value="1"/>
</dbReference>
<dbReference type="Gene3D" id="1.10.3300.10">
    <property type="entry name" value="Jann2411-like domain"/>
    <property type="match status" value="1"/>
</dbReference>
<dbReference type="InterPro" id="IPR010852">
    <property type="entry name" value="ABATE"/>
</dbReference>
<dbReference type="PANTHER" id="PTHR35525">
    <property type="entry name" value="BLL6575 PROTEIN"/>
    <property type="match status" value="1"/>
</dbReference>
<gene>
    <name evidence="2" type="ORF">DZF91_26320</name>
</gene>
<dbReference type="EMBL" id="QURH01000728">
    <property type="protein sequence ID" value="RFU38695.1"/>
    <property type="molecule type" value="Genomic_DNA"/>
</dbReference>
<dbReference type="Proteomes" id="UP000261811">
    <property type="component" value="Unassembled WGS sequence"/>
</dbReference>
<feature type="domain" description="Zinc finger CGNR" evidence="1">
    <location>
        <begin position="125"/>
        <end position="166"/>
    </location>
</feature>
<keyword evidence="3" id="KW-1185">Reference proteome</keyword>
<dbReference type="SUPFAM" id="SSF160904">
    <property type="entry name" value="Jann2411-like"/>
    <property type="match status" value="1"/>
</dbReference>
<proteinExistence type="predicted"/>
<evidence type="ECO:0000313" key="2">
    <source>
        <dbReference type="EMBL" id="RFU38695.1"/>
    </source>
</evidence>